<evidence type="ECO:0000256" key="1">
    <source>
        <dbReference type="SAM" id="MobiDB-lite"/>
    </source>
</evidence>
<protein>
    <submittedName>
        <fullName evidence="2">Uncharacterized protein</fullName>
    </submittedName>
</protein>
<feature type="compositionally biased region" description="Basic residues" evidence="1">
    <location>
        <begin position="52"/>
        <end position="62"/>
    </location>
</feature>
<dbReference type="RefSeq" id="WP_135522005.1">
    <property type="nucleotide sequence ID" value="NZ_JACIGS010000002.1"/>
</dbReference>
<sequence length="381" mass="41606">MRVFFNTAQQSLGGVQQNARIFRSGTFRLLRLPQAAVVSEQNSRFRIRHKVAKSKNHGRKVSGKAGAPASKTHPKRDFVRPQPDVLRERLDLLANRILNDAAFDDAVTYLCTHISAVFKQEQRLVRAFGDFGAFATVMCAIGLGSGHGGQFTLAAVQAVVVPRGWASSRRTRALIDWLELENTAQRHPPGGDNRERPWRLSGWLITAIETLATAYLTAASPWEISPAMEASGEKAVGTDAVIDGVSWSLRHAQDLSFVSEEMRMFLGHAPGFPILLDLLSAAKTEACDATGCVFSRKAAARAYGISRAHVTAMLARAERFNMLMRNGSRIVLSDPALQNAQRDLAYQLAFVVLWTEAAKTSPPSADGPESLSGRNASSNPR</sequence>
<name>A0ABR6J7T9_AGRRD</name>
<feature type="region of interest" description="Disordered" evidence="1">
    <location>
        <begin position="359"/>
        <end position="381"/>
    </location>
</feature>
<organism evidence="2 3">
    <name type="scientific">Agrobacterium radiobacter</name>
    <dbReference type="NCBI Taxonomy" id="362"/>
    <lineage>
        <taxon>Bacteria</taxon>
        <taxon>Pseudomonadati</taxon>
        <taxon>Pseudomonadota</taxon>
        <taxon>Alphaproteobacteria</taxon>
        <taxon>Hyphomicrobiales</taxon>
        <taxon>Rhizobiaceae</taxon>
        <taxon>Rhizobium/Agrobacterium group</taxon>
        <taxon>Agrobacterium</taxon>
        <taxon>Agrobacterium tumefaciens complex</taxon>
    </lineage>
</organism>
<feature type="compositionally biased region" description="Polar residues" evidence="1">
    <location>
        <begin position="372"/>
        <end position="381"/>
    </location>
</feature>
<evidence type="ECO:0000313" key="2">
    <source>
        <dbReference type="EMBL" id="MBB4490698.1"/>
    </source>
</evidence>
<evidence type="ECO:0000313" key="3">
    <source>
        <dbReference type="Proteomes" id="UP000534590"/>
    </source>
</evidence>
<keyword evidence="3" id="KW-1185">Reference proteome</keyword>
<gene>
    <name evidence="2" type="ORF">GGE40_002529</name>
</gene>
<proteinExistence type="predicted"/>
<accession>A0ABR6J7T9</accession>
<comment type="caution">
    <text evidence="2">The sequence shown here is derived from an EMBL/GenBank/DDBJ whole genome shotgun (WGS) entry which is preliminary data.</text>
</comment>
<dbReference type="EMBL" id="JACIHP010000002">
    <property type="protein sequence ID" value="MBB4490698.1"/>
    <property type="molecule type" value="Genomic_DNA"/>
</dbReference>
<feature type="region of interest" description="Disordered" evidence="1">
    <location>
        <begin position="52"/>
        <end position="78"/>
    </location>
</feature>
<dbReference type="Proteomes" id="UP000534590">
    <property type="component" value="Unassembled WGS sequence"/>
</dbReference>
<reference evidence="2 3" key="1">
    <citation type="submission" date="2020-08" db="EMBL/GenBank/DDBJ databases">
        <title>Genomic Encyclopedia of Type Strains, Phase IV (KMG-V): Genome sequencing to study the core and pangenomes of soil and plant-associated prokaryotes.</title>
        <authorList>
            <person name="Whitman W."/>
        </authorList>
    </citation>
    <scope>NUCLEOTIDE SEQUENCE [LARGE SCALE GENOMIC DNA]</scope>
    <source>
        <strain evidence="2 3">SEMIA 461</strain>
    </source>
</reference>